<name>A0AAN7TVF2_9MYCE</name>
<keyword evidence="6" id="KW-0808">Transferase</keyword>
<keyword evidence="19" id="KW-1185">Reference proteome</keyword>
<comment type="cofactor">
    <cofactor evidence="1">
        <name>Mn(2+)</name>
        <dbReference type="ChEBI" id="CHEBI:29035"/>
    </cofactor>
</comment>
<dbReference type="GO" id="GO:0046872">
    <property type="term" value="F:metal ion binding"/>
    <property type="evidence" value="ECO:0007669"/>
    <property type="project" value="UniProtKB-KW"/>
</dbReference>
<evidence type="ECO:0000313" key="19">
    <source>
        <dbReference type="Proteomes" id="UP001344447"/>
    </source>
</evidence>
<proteinExistence type="inferred from homology"/>
<dbReference type="Gene3D" id="3.90.550.10">
    <property type="entry name" value="Spore Coat Polysaccharide Biosynthesis Protein SpsA, Chain A"/>
    <property type="match status" value="1"/>
</dbReference>
<comment type="similarity">
    <text evidence="4">Belongs to the glycosyltransferase 13 family.</text>
</comment>
<evidence type="ECO:0000256" key="3">
    <source>
        <dbReference type="ARBA" id="ARBA00004922"/>
    </source>
</evidence>
<dbReference type="SUPFAM" id="SSF53448">
    <property type="entry name" value="Nucleotide-diphospho-sugar transferases"/>
    <property type="match status" value="1"/>
</dbReference>
<comment type="subcellular location">
    <subcellularLocation>
        <location evidence="2">Golgi apparatus membrane</location>
        <topology evidence="2">Single-pass type II membrane protein</topology>
    </subcellularLocation>
</comment>
<evidence type="ECO:0000256" key="9">
    <source>
        <dbReference type="ARBA" id="ARBA00022968"/>
    </source>
</evidence>
<dbReference type="Pfam" id="PF03071">
    <property type="entry name" value="GNT-I"/>
    <property type="match status" value="1"/>
</dbReference>
<keyword evidence="9" id="KW-0735">Signal-anchor</keyword>
<evidence type="ECO:0000256" key="4">
    <source>
        <dbReference type="ARBA" id="ARBA00006492"/>
    </source>
</evidence>
<evidence type="ECO:0000256" key="1">
    <source>
        <dbReference type="ARBA" id="ARBA00001936"/>
    </source>
</evidence>
<comment type="pathway">
    <text evidence="3">Protein modification; protein glycosylation.</text>
</comment>
<evidence type="ECO:0000256" key="14">
    <source>
        <dbReference type="ARBA" id="ARBA00038949"/>
    </source>
</evidence>
<evidence type="ECO:0000256" key="2">
    <source>
        <dbReference type="ARBA" id="ARBA00004323"/>
    </source>
</evidence>
<protein>
    <recommendedName>
        <fullName evidence="14">alpha-1,3-mannosyl-glycoprotein 2-beta-N-acetylglucosaminyltransferase</fullName>
        <ecNumber evidence="14">2.4.1.101</ecNumber>
    </recommendedName>
    <alternativeName>
        <fullName evidence="15">N-glycosyl-oligosaccharide-glycoprotein N-acetylglucosaminyltransferase I</fullName>
    </alternativeName>
</protein>
<evidence type="ECO:0000313" key="18">
    <source>
        <dbReference type="EMBL" id="KAK5576173.1"/>
    </source>
</evidence>
<dbReference type="PANTHER" id="PTHR10468:SF6">
    <property type="entry name" value="GLCNAC TRANSFERASE"/>
    <property type="match status" value="1"/>
</dbReference>
<dbReference type="PANTHER" id="PTHR10468">
    <property type="entry name" value="PROTEIN O-LINKED-MANNOSE BETA-1,2-N-ACETYLGLUCOSAMINYLTRANSFERASE 1/ALPHA-1,3-MANNOSYL-GLYCOPROTEIN 2-BETA-N-ACETYLGLUCOSAMINYLTRANSFERASE"/>
    <property type="match status" value="1"/>
</dbReference>
<evidence type="ECO:0000256" key="12">
    <source>
        <dbReference type="ARBA" id="ARBA00023136"/>
    </source>
</evidence>
<evidence type="ECO:0000256" key="6">
    <source>
        <dbReference type="ARBA" id="ARBA00022679"/>
    </source>
</evidence>
<dbReference type="InterPro" id="IPR004139">
    <property type="entry name" value="Glyco_trans_13"/>
</dbReference>
<evidence type="ECO:0000256" key="15">
    <source>
        <dbReference type="ARBA" id="ARBA00041712"/>
    </source>
</evidence>
<evidence type="ECO:0000256" key="10">
    <source>
        <dbReference type="ARBA" id="ARBA00022989"/>
    </source>
</evidence>
<keyword evidence="13" id="KW-0464">Manganese</keyword>
<sequence length="623" mass="72558">MIIDSKNLIANKKRLIFGAVFILIIIYFIFSNNESYNENFKEKSQRGAGGVNSKSQQKPEWNDNQLVKTIKQNMILNNGTIESDLYKVKWLDEIRPDNERVRKFRIKKNSDITMNIDKLYDHPPIAIVTSNKPKHLDRLLANLINNCNANIDRIKVFNDGKSVSTILSKYNVTDELRISKRSSTQQQENSNTNTVALSNEEKQYYMNSHYKEIFSYMFNNESYDKVIFLEEDLIMSPDSLEYFNHLSKLMNYDPSIFGISAWNDNGFKWNVEQARSNYDNKFSFLRQDHFGGLGFLISKDIYKKRIEPNWQIESTTPWDVIVQKSMRSGDSCIFPEIPRSQHAPLLERNYDSIFKDQPEKDGWGNYNFYLPKITTIHTYHMNLSKYLSHEYDQQVKKRIMRATEVDTLNSLPMMYSTSNRFVFYVPSKSNDDPRWDTIINKLQMVGRGNGGAVRGIYKGVVETTFFGKRVYLVGTYSPFYSQQQRNKSPRILFNDFPKEEFDSAITDPLTNTMLFRTDKDLSLDITLAEKGYSCKDFCEKHKVSCLESDMMLLTDSTIVLLQLEQHCSEVNYVPNNNTDTFYPIKDKDGVCWTTNQYSKLSCTSKSPKKSEASRICICKDKSF</sequence>
<evidence type="ECO:0000256" key="13">
    <source>
        <dbReference type="ARBA" id="ARBA00023211"/>
    </source>
</evidence>
<comment type="catalytic activity">
    <reaction evidence="16">
        <text>N(4)-(alpha-D-Man-(1-&gt;3)-[alpha-D-Man-(1-&gt;3)-[alpha-D-Man-(1-&gt;6)]-alpha-D-Man-(1-&gt;6)]-beta-D-Man-(1-&gt;4)-beta-D-GlcNAc-(1-&gt;4)-beta-D-GlcNAc)-L-asparaginyl-[protein] (N-glucan mannose isomer 5A1,2) + UDP-N-acetyl-alpha-D-glucosamine = N(4)-{beta-D-GlcNAc-(1-&gt;2)-alpha-D-Man-(1-&gt;3)-[alpha-D-Man-(1-&gt;3)-[alpha-D-Man-(1-&gt;6)]-alpha-D-Man-(1-&gt;6)]-beta-D-Man-(1-&gt;4)-beta-D-GlcNAc-(1-&gt;4)-beta-D-GlcNAc}-L-asparaginyl-[protein] + UDP + H(+)</text>
        <dbReference type="Rhea" id="RHEA:11456"/>
        <dbReference type="Rhea" id="RHEA-COMP:14367"/>
        <dbReference type="Rhea" id="RHEA-COMP:14368"/>
        <dbReference type="ChEBI" id="CHEBI:15378"/>
        <dbReference type="ChEBI" id="CHEBI:57705"/>
        <dbReference type="ChEBI" id="CHEBI:58223"/>
        <dbReference type="ChEBI" id="CHEBI:59087"/>
        <dbReference type="ChEBI" id="CHEBI:60625"/>
        <dbReference type="EC" id="2.4.1.101"/>
    </reaction>
</comment>
<organism evidence="18 19">
    <name type="scientific">Dictyostelium firmibasis</name>
    <dbReference type="NCBI Taxonomy" id="79012"/>
    <lineage>
        <taxon>Eukaryota</taxon>
        <taxon>Amoebozoa</taxon>
        <taxon>Evosea</taxon>
        <taxon>Eumycetozoa</taxon>
        <taxon>Dictyostelia</taxon>
        <taxon>Dictyosteliales</taxon>
        <taxon>Dictyosteliaceae</taxon>
        <taxon>Dictyostelium</taxon>
    </lineage>
</organism>
<keyword evidence="12 17" id="KW-0472">Membrane</keyword>
<dbReference type="GO" id="GO:0000139">
    <property type="term" value="C:Golgi membrane"/>
    <property type="evidence" value="ECO:0007669"/>
    <property type="project" value="UniProtKB-SubCell"/>
</dbReference>
<evidence type="ECO:0000256" key="5">
    <source>
        <dbReference type="ARBA" id="ARBA00022676"/>
    </source>
</evidence>
<dbReference type="Proteomes" id="UP001344447">
    <property type="component" value="Unassembled WGS sequence"/>
</dbReference>
<keyword evidence="10 17" id="KW-1133">Transmembrane helix</keyword>
<dbReference type="EMBL" id="JAVFKY010000005">
    <property type="protein sequence ID" value="KAK5576173.1"/>
    <property type="molecule type" value="Genomic_DNA"/>
</dbReference>
<feature type="transmembrane region" description="Helical" evidence="17">
    <location>
        <begin position="12"/>
        <end position="30"/>
    </location>
</feature>
<dbReference type="InterPro" id="IPR052261">
    <property type="entry name" value="Glycosyltransferase_13"/>
</dbReference>
<evidence type="ECO:0000256" key="17">
    <source>
        <dbReference type="SAM" id="Phobius"/>
    </source>
</evidence>
<keyword evidence="8" id="KW-0479">Metal-binding</keyword>
<comment type="caution">
    <text evidence="18">The sequence shown here is derived from an EMBL/GenBank/DDBJ whole genome shotgun (WGS) entry which is preliminary data.</text>
</comment>
<keyword evidence="5" id="KW-0328">Glycosyltransferase</keyword>
<dbReference type="FunFam" id="3.90.550.10:FF:000252">
    <property type="entry name" value="Protein O-linked-mannose beta-1,2-N-acetylglucosaminyltransferase 1"/>
    <property type="match status" value="1"/>
</dbReference>
<accession>A0AAN7TVF2</accession>
<dbReference type="GO" id="GO:0003827">
    <property type="term" value="F:alpha-1,3-mannosylglycoprotein 2-beta-N-acetylglucosaminyltransferase activity"/>
    <property type="evidence" value="ECO:0007669"/>
    <property type="project" value="UniProtKB-EC"/>
</dbReference>
<evidence type="ECO:0000256" key="11">
    <source>
        <dbReference type="ARBA" id="ARBA00023034"/>
    </source>
</evidence>
<evidence type="ECO:0000256" key="7">
    <source>
        <dbReference type="ARBA" id="ARBA00022692"/>
    </source>
</evidence>
<dbReference type="InterPro" id="IPR029044">
    <property type="entry name" value="Nucleotide-diphossugar_trans"/>
</dbReference>
<evidence type="ECO:0000256" key="8">
    <source>
        <dbReference type="ARBA" id="ARBA00022723"/>
    </source>
</evidence>
<keyword evidence="7 17" id="KW-0812">Transmembrane</keyword>
<reference evidence="18 19" key="1">
    <citation type="submission" date="2023-11" db="EMBL/GenBank/DDBJ databases">
        <title>Dfirmibasis_genome.</title>
        <authorList>
            <person name="Edelbroek B."/>
            <person name="Kjellin J."/>
            <person name="Jerlstrom-Hultqvist J."/>
            <person name="Soderbom F."/>
        </authorList>
    </citation>
    <scope>NUCLEOTIDE SEQUENCE [LARGE SCALE GENOMIC DNA]</scope>
    <source>
        <strain evidence="18 19">TNS-C-14</strain>
    </source>
</reference>
<keyword evidence="11" id="KW-0333">Golgi apparatus</keyword>
<evidence type="ECO:0000256" key="16">
    <source>
        <dbReference type="ARBA" id="ARBA00049421"/>
    </source>
</evidence>
<dbReference type="EC" id="2.4.1.101" evidence="14"/>
<dbReference type="AlphaFoldDB" id="A0AAN7TVF2"/>
<gene>
    <name evidence="18" type="ORF">RB653_007314</name>
</gene>